<evidence type="ECO:0000256" key="6">
    <source>
        <dbReference type="ARBA" id="ARBA00022989"/>
    </source>
</evidence>
<dbReference type="PANTHER" id="PTHR24062">
    <property type="entry name" value="VOMERONASAL TYPE-1 RECEPTOR"/>
    <property type="match status" value="1"/>
</dbReference>
<gene>
    <name evidence="14" type="primary">LOC101639493</name>
</gene>
<keyword evidence="13" id="KW-1185">Reference proteome</keyword>
<reference evidence="14" key="1">
    <citation type="submission" date="2025-08" db="UniProtKB">
        <authorList>
            <consortium name="RefSeq"/>
        </authorList>
    </citation>
    <scope>IDENTIFICATION</scope>
</reference>
<dbReference type="RefSeq" id="XP_004715725.1">
    <property type="nucleotide sequence ID" value="XM_004715668.1"/>
</dbReference>
<feature type="transmembrane region" description="Helical" evidence="11">
    <location>
        <begin position="236"/>
        <end position="257"/>
    </location>
</feature>
<keyword evidence="7 11" id="KW-0297">G-protein coupled receptor</keyword>
<accession>A0ABM0J665</accession>
<dbReference type="CDD" id="cd13949">
    <property type="entry name" value="7tm_V1R_pheromone"/>
    <property type="match status" value="1"/>
</dbReference>
<dbReference type="Pfam" id="PF03402">
    <property type="entry name" value="V1R"/>
    <property type="match status" value="1"/>
</dbReference>
<keyword evidence="10 11" id="KW-0807">Transducer</keyword>
<dbReference type="PROSITE" id="PS50262">
    <property type="entry name" value="G_PROTEIN_RECEP_F1_2"/>
    <property type="match status" value="1"/>
</dbReference>
<evidence type="ECO:0000256" key="5">
    <source>
        <dbReference type="ARBA" id="ARBA00022692"/>
    </source>
</evidence>
<proteinExistence type="inferred from homology"/>
<evidence type="ECO:0000256" key="8">
    <source>
        <dbReference type="ARBA" id="ARBA00023136"/>
    </source>
</evidence>
<evidence type="ECO:0000313" key="13">
    <source>
        <dbReference type="Proteomes" id="UP000694863"/>
    </source>
</evidence>
<name>A0ABM0J665_ECHTE</name>
<evidence type="ECO:0000256" key="3">
    <source>
        <dbReference type="ARBA" id="ARBA00022475"/>
    </source>
</evidence>
<dbReference type="InterPro" id="IPR017452">
    <property type="entry name" value="GPCR_Rhodpsn_7TM"/>
</dbReference>
<feature type="transmembrane region" description="Helical" evidence="11">
    <location>
        <begin position="6"/>
        <end position="32"/>
    </location>
</feature>
<comment type="subcellular location">
    <subcellularLocation>
        <location evidence="1 11">Cell membrane</location>
        <topology evidence="1 11">Multi-pass membrane protein</topology>
    </subcellularLocation>
</comment>
<evidence type="ECO:0000256" key="2">
    <source>
        <dbReference type="ARBA" id="ARBA00010663"/>
    </source>
</evidence>
<evidence type="ECO:0000256" key="4">
    <source>
        <dbReference type="ARBA" id="ARBA00022507"/>
    </source>
</evidence>
<evidence type="ECO:0000256" key="11">
    <source>
        <dbReference type="RuleBase" id="RU364061"/>
    </source>
</evidence>
<comment type="similarity">
    <text evidence="2 11">Belongs to the G-protein coupled receptor 1 family.</text>
</comment>
<feature type="transmembrane region" description="Helical" evidence="11">
    <location>
        <begin position="134"/>
        <end position="152"/>
    </location>
</feature>
<dbReference type="Proteomes" id="UP000694863">
    <property type="component" value="Unplaced"/>
</dbReference>
<keyword evidence="8 11" id="KW-0472">Membrane</keyword>
<keyword evidence="9 11" id="KW-0675">Receptor</keyword>
<feature type="transmembrane region" description="Helical" evidence="11">
    <location>
        <begin position="263"/>
        <end position="286"/>
    </location>
</feature>
<organism evidence="13 14">
    <name type="scientific">Echinops telfairi</name>
    <name type="common">Lesser hedgehog tenrec</name>
    <dbReference type="NCBI Taxonomy" id="9371"/>
    <lineage>
        <taxon>Eukaryota</taxon>
        <taxon>Metazoa</taxon>
        <taxon>Chordata</taxon>
        <taxon>Craniata</taxon>
        <taxon>Vertebrata</taxon>
        <taxon>Euteleostomi</taxon>
        <taxon>Mammalia</taxon>
        <taxon>Eutheria</taxon>
        <taxon>Afrotheria</taxon>
        <taxon>Tenrecidae</taxon>
        <taxon>Tenrecinae</taxon>
        <taxon>Echinops</taxon>
    </lineage>
</organism>
<dbReference type="PRINTS" id="PR01534">
    <property type="entry name" value="VOMERONASL1R"/>
</dbReference>
<evidence type="ECO:0000313" key="14">
    <source>
        <dbReference type="RefSeq" id="XP_004715725.1"/>
    </source>
</evidence>
<keyword evidence="3 11" id="KW-1003">Cell membrane</keyword>
<dbReference type="InterPro" id="IPR004072">
    <property type="entry name" value="Vmron_rcpt_1"/>
</dbReference>
<evidence type="ECO:0000256" key="7">
    <source>
        <dbReference type="ARBA" id="ARBA00023040"/>
    </source>
</evidence>
<sequence>MDTYGIIIAMIQVFQIVIGVIGNFSLIIHYICLYFHGFKSQSTDLTLRDLTVANSLVILSKGVPQTIAAFGWKDFLNDRECQVVLYIHRVARGVSIGSTCLLSVFQAITINPRNSRWAYSKIKAQNYIGLSNKLLWVLQVLVNASFPIYMTVKNSNKTITKKNNFGLCSVPCNDNNTFTLFIVLISSYDILCIVIMSWASGFMLSILYRHKQQVRHIYSNNLSHRSSPETRASQSILLLVSTFVFFYGFSSIIYVYLALVENYSSWLVDLSKLITACFPTISPFILMSSNAHVMKLCCVCCARNVQFPPLV</sequence>
<protein>
    <recommendedName>
        <fullName evidence="11">Vomeronasal type-1 receptor</fullName>
    </recommendedName>
</protein>
<evidence type="ECO:0000256" key="9">
    <source>
        <dbReference type="ARBA" id="ARBA00023170"/>
    </source>
</evidence>
<dbReference type="Gene3D" id="1.20.1070.10">
    <property type="entry name" value="Rhodopsin 7-helix transmembrane proteins"/>
    <property type="match status" value="1"/>
</dbReference>
<feature type="transmembrane region" description="Helical" evidence="11">
    <location>
        <begin position="180"/>
        <end position="208"/>
    </location>
</feature>
<keyword evidence="6 11" id="KW-1133">Transmembrane helix</keyword>
<keyword evidence="4 11" id="KW-0589">Pheromone response</keyword>
<dbReference type="SUPFAM" id="SSF81321">
    <property type="entry name" value="Family A G protein-coupled receptor-like"/>
    <property type="match status" value="1"/>
</dbReference>
<keyword evidence="5 11" id="KW-0812">Transmembrane</keyword>
<evidence type="ECO:0000256" key="1">
    <source>
        <dbReference type="ARBA" id="ARBA00004651"/>
    </source>
</evidence>
<evidence type="ECO:0000259" key="12">
    <source>
        <dbReference type="PROSITE" id="PS50262"/>
    </source>
</evidence>
<dbReference type="GeneID" id="101639493"/>
<feature type="domain" description="G-protein coupled receptors family 1 profile" evidence="12">
    <location>
        <begin position="22"/>
        <end position="286"/>
    </location>
</feature>
<evidence type="ECO:0000256" key="10">
    <source>
        <dbReference type="ARBA" id="ARBA00023224"/>
    </source>
</evidence>